<proteinExistence type="predicted"/>
<organism evidence="1 2">
    <name type="scientific">Dryococelus australis</name>
    <dbReference type="NCBI Taxonomy" id="614101"/>
    <lineage>
        <taxon>Eukaryota</taxon>
        <taxon>Metazoa</taxon>
        <taxon>Ecdysozoa</taxon>
        <taxon>Arthropoda</taxon>
        <taxon>Hexapoda</taxon>
        <taxon>Insecta</taxon>
        <taxon>Pterygota</taxon>
        <taxon>Neoptera</taxon>
        <taxon>Polyneoptera</taxon>
        <taxon>Phasmatodea</taxon>
        <taxon>Verophasmatodea</taxon>
        <taxon>Anareolatae</taxon>
        <taxon>Phasmatidae</taxon>
        <taxon>Eurycanthinae</taxon>
        <taxon>Dryococelus</taxon>
    </lineage>
</organism>
<evidence type="ECO:0000313" key="2">
    <source>
        <dbReference type="Proteomes" id="UP001159363"/>
    </source>
</evidence>
<name>A0ABQ9HLT2_9NEOP</name>
<keyword evidence="2" id="KW-1185">Reference proteome</keyword>
<evidence type="ECO:0000313" key="1">
    <source>
        <dbReference type="EMBL" id="KAJ8885051.1"/>
    </source>
</evidence>
<dbReference type="PANTHER" id="PTHR33198">
    <property type="entry name" value="ANK_REP_REGION DOMAIN-CONTAINING PROTEIN-RELATED"/>
    <property type="match status" value="1"/>
</dbReference>
<sequence>MRHNSHKTSTSAQLHSEMILLNIVGEAVVEVSNTFNLSDEDRTKYDKVRKMSPRKNVPYERFLLYSRQQIEQEPFQQFEADLKKLVCSCELVVQMDEIVRDCIFIGVRDSALCLEMIRTQDLTLEKACELGRLAETSTKQLQCHQGEFKKTNKLFQYQLMMCYLPRKMIRVRIVKIKRKTLACVNSAITHIHETNAQHMAKVLS</sequence>
<dbReference type="Proteomes" id="UP001159363">
    <property type="component" value="Chromosome X"/>
</dbReference>
<gene>
    <name evidence="1" type="ORF">PR048_011247</name>
</gene>
<protein>
    <submittedName>
        <fullName evidence="1">Uncharacterized protein</fullName>
    </submittedName>
</protein>
<comment type="caution">
    <text evidence="1">The sequence shown here is derived from an EMBL/GenBank/DDBJ whole genome shotgun (WGS) entry which is preliminary data.</text>
</comment>
<dbReference type="EMBL" id="JARBHB010000004">
    <property type="protein sequence ID" value="KAJ8885051.1"/>
    <property type="molecule type" value="Genomic_DNA"/>
</dbReference>
<accession>A0ABQ9HLT2</accession>
<reference evidence="1 2" key="1">
    <citation type="submission" date="2023-02" db="EMBL/GenBank/DDBJ databases">
        <title>LHISI_Scaffold_Assembly.</title>
        <authorList>
            <person name="Stuart O.P."/>
            <person name="Cleave R."/>
            <person name="Magrath M.J.L."/>
            <person name="Mikheyev A.S."/>
        </authorList>
    </citation>
    <scope>NUCLEOTIDE SEQUENCE [LARGE SCALE GENOMIC DNA]</scope>
    <source>
        <strain evidence="1">Daus_M_001</strain>
        <tissue evidence="1">Leg muscle</tissue>
    </source>
</reference>